<evidence type="ECO:0000313" key="6">
    <source>
        <dbReference type="Proteomes" id="UP000632766"/>
    </source>
</evidence>
<protein>
    <submittedName>
        <fullName evidence="5">Tyrosine-type recombinase/integrase</fullName>
    </submittedName>
</protein>
<dbReference type="Pfam" id="PF00589">
    <property type="entry name" value="Phage_integrase"/>
    <property type="match status" value="1"/>
</dbReference>
<comment type="caution">
    <text evidence="5">The sequence shown here is derived from an EMBL/GenBank/DDBJ whole genome shotgun (WGS) entry which is preliminary data.</text>
</comment>
<dbReference type="RefSeq" id="WP_198123673.1">
    <property type="nucleotide sequence ID" value="NZ_JAECZC010000007.1"/>
</dbReference>
<keyword evidence="6" id="KW-1185">Reference proteome</keyword>
<dbReference type="InterPro" id="IPR022000">
    <property type="entry name" value="Min27-like_integrase_DNA_bind"/>
</dbReference>
<dbReference type="PROSITE" id="PS51898">
    <property type="entry name" value="TYR_RECOMBINASE"/>
    <property type="match status" value="1"/>
</dbReference>
<dbReference type="GO" id="GO:0003677">
    <property type="term" value="F:DNA binding"/>
    <property type="evidence" value="ECO:0007669"/>
    <property type="project" value="UniProtKB-KW"/>
</dbReference>
<dbReference type="InterPro" id="IPR011010">
    <property type="entry name" value="DNA_brk_join_enz"/>
</dbReference>
<dbReference type="Gene3D" id="1.10.443.10">
    <property type="entry name" value="Intergrase catalytic core"/>
    <property type="match status" value="1"/>
</dbReference>
<evidence type="ECO:0000256" key="1">
    <source>
        <dbReference type="ARBA" id="ARBA00008857"/>
    </source>
</evidence>
<dbReference type="InterPro" id="IPR013762">
    <property type="entry name" value="Integrase-like_cat_sf"/>
</dbReference>
<dbReference type="SUPFAM" id="SSF56349">
    <property type="entry name" value="DNA breaking-rejoining enzymes"/>
    <property type="match status" value="1"/>
</dbReference>
<dbReference type="GO" id="GO:0006310">
    <property type="term" value="P:DNA recombination"/>
    <property type="evidence" value="ECO:0007669"/>
    <property type="project" value="UniProtKB-KW"/>
</dbReference>
<comment type="similarity">
    <text evidence="1">Belongs to the 'phage' integrase family.</text>
</comment>
<dbReference type="Proteomes" id="UP000632766">
    <property type="component" value="Unassembled WGS sequence"/>
</dbReference>
<keyword evidence="3" id="KW-0233">DNA recombination</keyword>
<dbReference type="Pfam" id="PF12167">
    <property type="entry name" value="Arm-DNA-bind_2"/>
    <property type="match status" value="1"/>
</dbReference>
<dbReference type="PANTHER" id="PTHR30349:SF64">
    <property type="entry name" value="PROPHAGE INTEGRASE INTD-RELATED"/>
    <property type="match status" value="1"/>
</dbReference>
<name>A0A8J7L6U5_9NOST</name>
<dbReference type="AlphaFoldDB" id="A0A8J7L6U5"/>
<gene>
    <name evidence="5" type="ORF">I8748_05650</name>
</gene>
<keyword evidence="2" id="KW-0238">DNA-binding</keyword>
<accession>A0A8J7L6U5</accession>
<dbReference type="InterPro" id="IPR050090">
    <property type="entry name" value="Tyrosine_recombinase_XerCD"/>
</dbReference>
<dbReference type="GO" id="GO:0015074">
    <property type="term" value="P:DNA integration"/>
    <property type="evidence" value="ECO:0007669"/>
    <property type="project" value="InterPro"/>
</dbReference>
<sequence length="386" mass="44577">MNQDKWITVDPRTNKLVLRFRVRGFPKQFYLNTRLKDNKTNRGIANTRKEIIQRDIALGRFDSTLESYEFGKYKTAMIPCQKISLVELWNKFLDFKSQFLEQSTLESDYKNITNFITGLSTQSFDDATIIRDLLLNKYSYHTAHKMLAAFSRCCQWGIDSGLIEANPFEKIQLPKPKRRSHEDEVKAYTLEQRDLIIADFESHSKFSHYSSLIKFLFWTGCRPGEVFALTWEDVNSDCTRISITKAYASRVHALKGTKNNKRRVFPCQQGSKLQTLLLEIRPNTPKPSGLIFKSKSGARMNLAILEKCWRGNNHQGHVIKGLVRELADQGIVPYLKIYSTRHTFATWAIASGASPEKVAYWIGDNVQTVLMYYCHPDVTKTECPDF</sequence>
<evidence type="ECO:0000313" key="5">
    <source>
        <dbReference type="EMBL" id="MBH8561668.1"/>
    </source>
</evidence>
<reference evidence="5 6" key="1">
    <citation type="journal article" date="2021" name="Int. J. Syst. Evol. Microbiol.">
        <title>Amazonocrinis nigriterrae gen. nov., sp. nov., Atlanticothrix silvestris gen. nov., sp. nov. and Dendronalium phyllosphericum gen. nov., sp. nov., nostocacean cyanobacteria from Brazilian environments.</title>
        <authorList>
            <person name="Alvarenga D.O."/>
            <person name="Andreote A.P.D."/>
            <person name="Branco L.H.Z."/>
            <person name="Delbaje E."/>
            <person name="Cruz R.B."/>
            <person name="Varani A.M."/>
            <person name="Fiore M.F."/>
        </authorList>
    </citation>
    <scope>NUCLEOTIDE SEQUENCE [LARGE SCALE GENOMIC DNA]</scope>
    <source>
        <strain evidence="5 6">CENA67</strain>
    </source>
</reference>
<proteinExistence type="inferred from homology"/>
<organism evidence="5 6">
    <name type="scientific">Amazonocrinis nigriterrae CENA67</name>
    <dbReference type="NCBI Taxonomy" id="2794033"/>
    <lineage>
        <taxon>Bacteria</taxon>
        <taxon>Bacillati</taxon>
        <taxon>Cyanobacteriota</taxon>
        <taxon>Cyanophyceae</taxon>
        <taxon>Nostocales</taxon>
        <taxon>Nostocaceae</taxon>
        <taxon>Amazonocrinis</taxon>
        <taxon>Amazonocrinis nigriterrae</taxon>
    </lineage>
</organism>
<evidence type="ECO:0000259" key="4">
    <source>
        <dbReference type="PROSITE" id="PS51898"/>
    </source>
</evidence>
<dbReference type="InterPro" id="IPR010998">
    <property type="entry name" value="Integrase_recombinase_N"/>
</dbReference>
<dbReference type="InterPro" id="IPR002104">
    <property type="entry name" value="Integrase_catalytic"/>
</dbReference>
<evidence type="ECO:0000256" key="2">
    <source>
        <dbReference type="ARBA" id="ARBA00023125"/>
    </source>
</evidence>
<dbReference type="PANTHER" id="PTHR30349">
    <property type="entry name" value="PHAGE INTEGRASE-RELATED"/>
    <property type="match status" value="1"/>
</dbReference>
<dbReference type="EMBL" id="JAECZC010000007">
    <property type="protein sequence ID" value="MBH8561668.1"/>
    <property type="molecule type" value="Genomic_DNA"/>
</dbReference>
<dbReference type="Gene3D" id="1.10.150.130">
    <property type="match status" value="1"/>
</dbReference>
<feature type="domain" description="Tyr recombinase" evidence="4">
    <location>
        <begin position="183"/>
        <end position="386"/>
    </location>
</feature>
<evidence type="ECO:0000256" key="3">
    <source>
        <dbReference type="ARBA" id="ARBA00023172"/>
    </source>
</evidence>